<sequence>MKAIAELDKNMTEYDELGRLERLRKASEIKVPKETVKKRKVRSKRKG</sequence>
<dbReference type="Proteomes" id="UP001501081">
    <property type="component" value="Unassembled WGS sequence"/>
</dbReference>
<accession>A0ABP7PGW8</accession>
<comment type="caution">
    <text evidence="1">The sequence shown here is derived from an EMBL/GenBank/DDBJ whole genome shotgun (WGS) entry which is preliminary data.</text>
</comment>
<evidence type="ECO:0000313" key="1">
    <source>
        <dbReference type="EMBL" id="GAA3965364.1"/>
    </source>
</evidence>
<keyword evidence="2" id="KW-1185">Reference proteome</keyword>
<proteinExistence type="predicted"/>
<evidence type="ECO:0000313" key="2">
    <source>
        <dbReference type="Proteomes" id="UP001501081"/>
    </source>
</evidence>
<gene>
    <name evidence="1" type="ORF">GCM10022246_18040</name>
</gene>
<name>A0ABP7PGW8_9SPHI</name>
<protein>
    <submittedName>
        <fullName evidence="1">Uncharacterized protein</fullName>
    </submittedName>
</protein>
<dbReference type="EMBL" id="BAABAK010000009">
    <property type="protein sequence ID" value="GAA3965364.1"/>
    <property type="molecule type" value="Genomic_DNA"/>
</dbReference>
<organism evidence="1 2">
    <name type="scientific">Pedobacter ginsengiterrae</name>
    <dbReference type="NCBI Taxonomy" id="871696"/>
    <lineage>
        <taxon>Bacteria</taxon>
        <taxon>Pseudomonadati</taxon>
        <taxon>Bacteroidota</taxon>
        <taxon>Sphingobacteriia</taxon>
        <taxon>Sphingobacteriales</taxon>
        <taxon>Sphingobacteriaceae</taxon>
        <taxon>Pedobacter</taxon>
    </lineage>
</organism>
<reference evidence="2" key="1">
    <citation type="journal article" date="2019" name="Int. J. Syst. Evol. Microbiol.">
        <title>The Global Catalogue of Microorganisms (GCM) 10K type strain sequencing project: providing services to taxonomists for standard genome sequencing and annotation.</title>
        <authorList>
            <consortium name="The Broad Institute Genomics Platform"/>
            <consortium name="The Broad Institute Genome Sequencing Center for Infectious Disease"/>
            <person name="Wu L."/>
            <person name="Ma J."/>
        </authorList>
    </citation>
    <scope>NUCLEOTIDE SEQUENCE [LARGE SCALE GENOMIC DNA]</scope>
    <source>
        <strain evidence="2">JCM 17338</strain>
    </source>
</reference>